<dbReference type="Proteomes" id="UP001519863">
    <property type="component" value="Unassembled WGS sequence"/>
</dbReference>
<feature type="signal peptide" evidence="2">
    <location>
        <begin position="1"/>
        <end position="24"/>
    </location>
</feature>
<evidence type="ECO:0000313" key="4">
    <source>
        <dbReference type="Proteomes" id="UP001519863"/>
    </source>
</evidence>
<gene>
    <name evidence="3" type="ORF">KZ829_24565</name>
</gene>
<proteinExistence type="predicted"/>
<feature type="compositionally biased region" description="Polar residues" evidence="1">
    <location>
        <begin position="53"/>
        <end position="72"/>
    </location>
</feature>
<dbReference type="EMBL" id="JAHXZI010000013">
    <property type="protein sequence ID" value="MBW6436920.1"/>
    <property type="molecule type" value="Genomic_DNA"/>
</dbReference>
<keyword evidence="2" id="KW-0732">Signal</keyword>
<sequence>MLALAVAVLALLVGSVAAVQSWRAADKASQALERIDALAVPPPVVPATPVPTESPTNAAPNTEPVQEPTDLTATGAVPVLDAQTQYKERYAGQNLRVPADCNEATYVDLDEPRVKVDSSAAEFYHEDPCGSGAAYLKLSSGVEGSVVNSAVVTPFECAEHIRTSPMSSDSYPTRRGQVYCIMTSLDTARATAGTWKMVLLEVTATGQDGTVTFKASAWNIPD</sequence>
<evidence type="ECO:0008006" key="5">
    <source>
        <dbReference type="Google" id="ProtNLM"/>
    </source>
</evidence>
<name>A0ABS7B7G0_9ACTN</name>
<comment type="caution">
    <text evidence="3">The sequence shown here is derived from an EMBL/GenBank/DDBJ whole genome shotgun (WGS) entry which is preliminary data.</text>
</comment>
<evidence type="ECO:0000256" key="1">
    <source>
        <dbReference type="SAM" id="MobiDB-lite"/>
    </source>
</evidence>
<organism evidence="3 4">
    <name type="scientific">Actinoplanes hulinensis</name>
    <dbReference type="NCBI Taxonomy" id="1144547"/>
    <lineage>
        <taxon>Bacteria</taxon>
        <taxon>Bacillati</taxon>
        <taxon>Actinomycetota</taxon>
        <taxon>Actinomycetes</taxon>
        <taxon>Micromonosporales</taxon>
        <taxon>Micromonosporaceae</taxon>
        <taxon>Actinoplanes</taxon>
    </lineage>
</organism>
<reference evidence="3 4" key="1">
    <citation type="journal article" date="2013" name="Antonie Van Leeuwenhoek">
        <title>Actinoplanes hulinensis sp. nov., a novel actinomycete isolated from soybean root (Glycine max (L.) Merr).</title>
        <authorList>
            <person name="Shen Y."/>
            <person name="Liu C."/>
            <person name="Wang X."/>
            <person name="Zhao J."/>
            <person name="Jia F."/>
            <person name="Zhang Y."/>
            <person name="Wang L."/>
            <person name="Yang D."/>
            <person name="Xiang W."/>
        </authorList>
    </citation>
    <scope>NUCLEOTIDE SEQUENCE [LARGE SCALE GENOMIC DNA]</scope>
    <source>
        <strain evidence="3 4">NEAU-M9</strain>
    </source>
</reference>
<feature type="region of interest" description="Disordered" evidence="1">
    <location>
        <begin position="47"/>
        <end position="76"/>
    </location>
</feature>
<feature type="chain" id="PRO_5046268984" description="Serine/threonine protein kinase" evidence="2">
    <location>
        <begin position="25"/>
        <end position="222"/>
    </location>
</feature>
<keyword evidence="4" id="KW-1185">Reference proteome</keyword>
<dbReference type="RefSeq" id="WP_220146272.1">
    <property type="nucleotide sequence ID" value="NZ_JAHXZI010000013.1"/>
</dbReference>
<evidence type="ECO:0000313" key="3">
    <source>
        <dbReference type="EMBL" id="MBW6436920.1"/>
    </source>
</evidence>
<accession>A0ABS7B7G0</accession>
<protein>
    <recommendedName>
        <fullName evidence="5">Serine/threonine protein kinase</fullName>
    </recommendedName>
</protein>
<evidence type="ECO:0000256" key="2">
    <source>
        <dbReference type="SAM" id="SignalP"/>
    </source>
</evidence>